<proteinExistence type="predicted"/>
<dbReference type="PANTHER" id="PTHR33776:SF4">
    <property type="entry name" value="ENDONUCLEASE_EXONUCLEASE_PHOSPHATASE DOMAIN-CONTAINING PROTEIN"/>
    <property type="match status" value="1"/>
</dbReference>
<evidence type="ECO:0000313" key="2">
    <source>
        <dbReference type="EMBL" id="PFX21807.1"/>
    </source>
</evidence>
<feature type="domain" description="Endonuclease/exonuclease/phosphatase" evidence="1">
    <location>
        <begin position="143"/>
        <end position="342"/>
    </location>
</feature>
<dbReference type="EMBL" id="LSMT01000262">
    <property type="protein sequence ID" value="PFX21807.1"/>
    <property type="molecule type" value="Genomic_DNA"/>
</dbReference>
<dbReference type="Gene3D" id="3.60.10.10">
    <property type="entry name" value="Endonuclease/exonuclease/phosphatase"/>
    <property type="match status" value="1"/>
</dbReference>
<dbReference type="SUPFAM" id="SSF56219">
    <property type="entry name" value="DNase I-like"/>
    <property type="match status" value="1"/>
</dbReference>
<dbReference type="PANTHER" id="PTHR33776">
    <property type="entry name" value="ENDO/EXONUCLEASE/PHOSPHATASE DOMAIN-CONTAINING PROTEIN"/>
    <property type="match status" value="1"/>
</dbReference>
<reference evidence="3" key="1">
    <citation type="journal article" date="2017" name="bioRxiv">
        <title>Comparative analysis of the genomes of Stylophora pistillata and Acropora digitifera provides evidence for extensive differences between species of corals.</title>
        <authorList>
            <person name="Voolstra C.R."/>
            <person name="Li Y."/>
            <person name="Liew Y.J."/>
            <person name="Baumgarten S."/>
            <person name="Zoccola D."/>
            <person name="Flot J.-F."/>
            <person name="Tambutte S."/>
            <person name="Allemand D."/>
            <person name="Aranda M."/>
        </authorList>
    </citation>
    <scope>NUCLEOTIDE SEQUENCE [LARGE SCALE GENOMIC DNA]</scope>
</reference>
<comment type="caution">
    <text evidence="2">The sequence shown here is derived from an EMBL/GenBank/DDBJ whole genome shotgun (WGS) entry which is preliminary data.</text>
</comment>
<gene>
    <name evidence="2" type="ORF">AWC38_SpisGene13715</name>
</gene>
<evidence type="ECO:0000313" key="3">
    <source>
        <dbReference type="Proteomes" id="UP000225706"/>
    </source>
</evidence>
<organism evidence="2 3">
    <name type="scientific">Stylophora pistillata</name>
    <name type="common">Smooth cauliflower coral</name>
    <dbReference type="NCBI Taxonomy" id="50429"/>
    <lineage>
        <taxon>Eukaryota</taxon>
        <taxon>Metazoa</taxon>
        <taxon>Cnidaria</taxon>
        <taxon>Anthozoa</taxon>
        <taxon>Hexacorallia</taxon>
        <taxon>Scleractinia</taxon>
        <taxon>Astrocoeniina</taxon>
        <taxon>Pocilloporidae</taxon>
        <taxon>Stylophora</taxon>
    </lineage>
</organism>
<name>A0A2B4RZP7_STYPI</name>
<accession>A0A2B4RZP7</accession>
<protein>
    <recommendedName>
        <fullName evidence="1">Endonuclease/exonuclease/phosphatase domain-containing protein</fullName>
    </recommendedName>
</protein>
<dbReference type="Pfam" id="PF03372">
    <property type="entry name" value="Exo_endo_phos"/>
    <property type="match status" value="1"/>
</dbReference>
<sequence>MHTPRSSHLISSSWLSLEISTKKMTLSEMLVGRRFAPNYNTQEREENVWNQGSHFVSLAIHRIQTKPCRRFFCERIARYASSSSSSTFQLLKKSAVRRILLSGDIELNPGPLDSSAVNQERDLFSLLSSLKNNSYCGASIGHLNVRGLHSKLNEIKFLLNHSSLDILAITETHLNCTIDDTELLIDGYFIKRNDRQDGRDGGEVALYYKSHLHLEVVPKYMQNSLEVLWMELIISSRRLLIGCAYRPPDYNNFYDDLKPILERIWLTRKNVIVTGDLNSNILKKDCNGKKILQILRAFNYKNLNKSPTRVKETTSTLLDVVIVSDYSKAHSSGVIDFAIADHKFIFVVYELKKQKAKPKTVYSQSFKNVD</sequence>
<dbReference type="GO" id="GO:0003824">
    <property type="term" value="F:catalytic activity"/>
    <property type="evidence" value="ECO:0007669"/>
    <property type="project" value="InterPro"/>
</dbReference>
<evidence type="ECO:0000259" key="1">
    <source>
        <dbReference type="Pfam" id="PF03372"/>
    </source>
</evidence>
<dbReference type="Proteomes" id="UP000225706">
    <property type="component" value="Unassembled WGS sequence"/>
</dbReference>
<dbReference type="AlphaFoldDB" id="A0A2B4RZP7"/>
<dbReference type="InterPro" id="IPR005135">
    <property type="entry name" value="Endo/exonuclease/phosphatase"/>
</dbReference>
<keyword evidence="3" id="KW-1185">Reference proteome</keyword>
<dbReference type="InterPro" id="IPR036691">
    <property type="entry name" value="Endo/exonu/phosph_ase_sf"/>
</dbReference>
<dbReference type="OrthoDB" id="5987290at2759"/>